<dbReference type="SMART" id="SM00530">
    <property type="entry name" value="HTH_XRE"/>
    <property type="match status" value="1"/>
</dbReference>
<dbReference type="Gene3D" id="1.10.260.40">
    <property type="entry name" value="lambda repressor-like DNA-binding domains"/>
    <property type="match status" value="1"/>
</dbReference>
<feature type="compositionally biased region" description="Low complexity" evidence="1">
    <location>
        <begin position="274"/>
        <end position="286"/>
    </location>
</feature>
<comment type="caution">
    <text evidence="3">The sequence shown here is derived from an EMBL/GenBank/DDBJ whole genome shotgun (WGS) entry which is preliminary data.</text>
</comment>
<dbReference type="PROSITE" id="PS50943">
    <property type="entry name" value="HTH_CROC1"/>
    <property type="match status" value="1"/>
</dbReference>
<dbReference type="InterPro" id="IPR041413">
    <property type="entry name" value="MLTR_LBD"/>
</dbReference>
<dbReference type="EMBL" id="JBHRZI010000011">
    <property type="protein sequence ID" value="MFC3891330.1"/>
    <property type="molecule type" value="Genomic_DNA"/>
</dbReference>
<dbReference type="CDD" id="cd00093">
    <property type="entry name" value="HTH_XRE"/>
    <property type="match status" value="1"/>
</dbReference>
<dbReference type="SUPFAM" id="SSF47413">
    <property type="entry name" value="lambda repressor-like DNA-binding domains"/>
    <property type="match status" value="1"/>
</dbReference>
<accession>A0ABV8BPU7</accession>
<evidence type="ECO:0000259" key="2">
    <source>
        <dbReference type="PROSITE" id="PS50943"/>
    </source>
</evidence>
<dbReference type="PANTHER" id="PTHR35010">
    <property type="entry name" value="BLL4672 PROTEIN-RELATED"/>
    <property type="match status" value="1"/>
</dbReference>
<evidence type="ECO:0000313" key="3">
    <source>
        <dbReference type="EMBL" id="MFC3891330.1"/>
    </source>
</evidence>
<dbReference type="Gene3D" id="3.30.450.180">
    <property type="match status" value="1"/>
</dbReference>
<organism evidence="3 4">
    <name type="scientific">Lentzea rhizosphaerae</name>
    <dbReference type="NCBI Taxonomy" id="2041025"/>
    <lineage>
        <taxon>Bacteria</taxon>
        <taxon>Bacillati</taxon>
        <taxon>Actinomycetota</taxon>
        <taxon>Actinomycetes</taxon>
        <taxon>Pseudonocardiales</taxon>
        <taxon>Pseudonocardiaceae</taxon>
        <taxon>Lentzea</taxon>
    </lineage>
</organism>
<evidence type="ECO:0000256" key="1">
    <source>
        <dbReference type="SAM" id="MobiDB-lite"/>
    </source>
</evidence>
<feature type="domain" description="HTH cro/C1-type" evidence="2">
    <location>
        <begin position="38"/>
        <end position="89"/>
    </location>
</feature>
<reference evidence="4" key="1">
    <citation type="journal article" date="2019" name="Int. J. Syst. Evol. Microbiol.">
        <title>The Global Catalogue of Microorganisms (GCM) 10K type strain sequencing project: providing services to taxonomists for standard genome sequencing and annotation.</title>
        <authorList>
            <consortium name="The Broad Institute Genomics Platform"/>
            <consortium name="The Broad Institute Genome Sequencing Center for Infectious Disease"/>
            <person name="Wu L."/>
            <person name="Ma J."/>
        </authorList>
    </citation>
    <scope>NUCLEOTIDE SEQUENCE [LARGE SCALE GENOMIC DNA]</scope>
    <source>
        <strain evidence="4">CGMCC 4.7405</strain>
    </source>
</reference>
<dbReference type="Pfam" id="PF17765">
    <property type="entry name" value="MLTR_LBD"/>
    <property type="match status" value="1"/>
</dbReference>
<keyword evidence="4" id="KW-1185">Reference proteome</keyword>
<feature type="region of interest" description="Disordered" evidence="1">
    <location>
        <begin position="274"/>
        <end position="296"/>
    </location>
</feature>
<proteinExistence type="predicted"/>
<name>A0ABV8BPU7_9PSEU</name>
<sequence>MQSTERTHNLEGVLGEFLKAHRARVNPQDAGLPSHTQRKVKGLRREEVAVLAGVSADYYARLEQGRETNPSAQVLDALSRALRLDSDARAHLHRLAGVVAEEGHAPDKVSPELLRLISGMHDMPAFVMNSLLDILAMNALAEALYEPFTPADNAARMTFLDPAATSFYPRWKWVAQSTVAHLRGTADPKSQRLKQMVTELNQHPVFKELWEQHEVRGKTQDAKEFVHPAVGPLKLDYHSFDVREAPGQFLVIYQAEPGPNADALKLLATSRATRAAASPGTTPAPLWLTGTAKSRP</sequence>
<dbReference type="RefSeq" id="WP_382370550.1">
    <property type="nucleotide sequence ID" value="NZ_JBHRZI010000011.1"/>
</dbReference>
<dbReference type="Pfam" id="PF13560">
    <property type="entry name" value="HTH_31"/>
    <property type="match status" value="1"/>
</dbReference>
<dbReference type="InterPro" id="IPR010982">
    <property type="entry name" value="Lambda_DNA-bd_dom_sf"/>
</dbReference>
<gene>
    <name evidence="3" type="ORF">ACFOWZ_07565</name>
</gene>
<protein>
    <submittedName>
        <fullName evidence="3">Helix-turn-helix transcriptional regulator</fullName>
    </submittedName>
</protein>
<dbReference type="InterPro" id="IPR001387">
    <property type="entry name" value="Cro/C1-type_HTH"/>
</dbReference>
<dbReference type="PANTHER" id="PTHR35010:SF2">
    <property type="entry name" value="BLL4672 PROTEIN"/>
    <property type="match status" value="1"/>
</dbReference>
<evidence type="ECO:0000313" key="4">
    <source>
        <dbReference type="Proteomes" id="UP001595690"/>
    </source>
</evidence>
<dbReference type="Proteomes" id="UP001595690">
    <property type="component" value="Unassembled WGS sequence"/>
</dbReference>